<dbReference type="HOGENOM" id="CLU_2767621_0_0_0"/>
<dbReference type="AlphaFoldDB" id="A3ZPA4"/>
<accession>A3ZPA4</accession>
<organism evidence="1 2">
    <name type="scientific">Blastopirellula marina DSM 3645</name>
    <dbReference type="NCBI Taxonomy" id="314230"/>
    <lineage>
        <taxon>Bacteria</taxon>
        <taxon>Pseudomonadati</taxon>
        <taxon>Planctomycetota</taxon>
        <taxon>Planctomycetia</taxon>
        <taxon>Pirellulales</taxon>
        <taxon>Pirellulaceae</taxon>
        <taxon>Blastopirellula</taxon>
    </lineage>
</organism>
<dbReference type="Proteomes" id="UP000004358">
    <property type="component" value="Unassembled WGS sequence"/>
</dbReference>
<proteinExistence type="predicted"/>
<evidence type="ECO:0000313" key="2">
    <source>
        <dbReference type="Proteomes" id="UP000004358"/>
    </source>
</evidence>
<sequence>MIVKVIEKKHGKNYADERTLVVVFDGDYSFEDDCIVHGWVEEIRQQSHRGTFKEVLLVELARRKVFPIF</sequence>
<dbReference type="EMBL" id="AANZ01000004">
    <property type="protein sequence ID" value="EAQ81582.1"/>
    <property type="molecule type" value="Genomic_DNA"/>
</dbReference>
<dbReference type="STRING" id="314230.DSM3645_28412"/>
<reference evidence="1 2" key="1">
    <citation type="submission" date="2006-02" db="EMBL/GenBank/DDBJ databases">
        <authorList>
            <person name="Amann R."/>
            <person name="Ferriera S."/>
            <person name="Johnson J."/>
            <person name="Kravitz S."/>
            <person name="Halpern A."/>
            <person name="Remington K."/>
            <person name="Beeson K."/>
            <person name="Tran B."/>
            <person name="Rogers Y.-H."/>
            <person name="Friedman R."/>
            <person name="Venter J.C."/>
        </authorList>
    </citation>
    <scope>NUCLEOTIDE SEQUENCE [LARGE SCALE GENOMIC DNA]</scope>
    <source>
        <strain evidence="1 2">DSM 3645</strain>
    </source>
</reference>
<evidence type="ECO:0000313" key="1">
    <source>
        <dbReference type="EMBL" id="EAQ81582.1"/>
    </source>
</evidence>
<protein>
    <submittedName>
        <fullName evidence="1">Uncharacterized protein</fullName>
    </submittedName>
</protein>
<comment type="caution">
    <text evidence="1">The sequence shown here is derived from an EMBL/GenBank/DDBJ whole genome shotgun (WGS) entry which is preliminary data.</text>
</comment>
<name>A3ZPA4_9BACT</name>
<gene>
    <name evidence="1" type="ORF">DSM3645_28412</name>
</gene>